<dbReference type="EMBL" id="JACIFZ010000009">
    <property type="protein sequence ID" value="MBB4224920.1"/>
    <property type="molecule type" value="Genomic_DNA"/>
</dbReference>
<protein>
    <submittedName>
        <fullName evidence="1">Uncharacterized protein</fullName>
    </submittedName>
</protein>
<dbReference type="AlphaFoldDB" id="A0A840FZM0"/>
<sequence length="156" mass="17353">MIAQDRETAEAIFRDKVVFAYDHLPEELRERFPLAKASTKELLFGHNNSSIRVATSVRGGTIHRLHVSDFGKICAKFPAKANEVVTGSIPAVPLSGILVIESTTEGWEGEFYDMCQRAQALVAGKAKLTASQYRFHSYAWWQDPAYSMDTASIDAQ</sequence>
<organism evidence="1 2">
    <name type="scientific">Variovorax guangxiensis</name>
    <dbReference type="NCBI Taxonomy" id="1775474"/>
    <lineage>
        <taxon>Bacteria</taxon>
        <taxon>Pseudomonadati</taxon>
        <taxon>Pseudomonadota</taxon>
        <taxon>Betaproteobacteria</taxon>
        <taxon>Burkholderiales</taxon>
        <taxon>Comamonadaceae</taxon>
        <taxon>Variovorax</taxon>
    </lineage>
</organism>
<dbReference type="Proteomes" id="UP000524450">
    <property type="component" value="Unassembled WGS sequence"/>
</dbReference>
<comment type="caution">
    <text evidence="1">The sequence shown here is derived from an EMBL/GenBank/DDBJ whole genome shotgun (WGS) entry which is preliminary data.</text>
</comment>
<name>A0A840FZM0_9BURK</name>
<dbReference type="Gene3D" id="3.40.50.300">
    <property type="entry name" value="P-loop containing nucleotide triphosphate hydrolases"/>
    <property type="match status" value="1"/>
</dbReference>
<evidence type="ECO:0000313" key="2">
    <source>
        <dbReference type="Proteomes" id="UP000524450"/>
    </source>
</evidence>
<reference evidence="1 2" key="1">
    <citation type="submission" date="2020-08" db="EMBL/GenBank/DDBJ databases">
        <title>Genomic Encyclopedia of Type Strains, Phase IV (KMG-V): Genome sequencing to study the core and pangenomes of soil and plant-associated prokaryotes.</title>
        <authorList>
            <person name="Whitman W."/>
        </authorList>
    </citation>
    <scope>NUCLEOTIDE SEQUENCE [LARGE SCALE GENOMIC DNA]</scope>
    <source>
        <strain evidence="1 2">34/80</strain>
    </source>
</reference>
<accession>A0A840FZM0</accession>
<dbReference type="InterPro" id="IPR027417">
    <property type="entry name" value="P-loop_NTPase"/>
</dbReference>
<gene>
    <name evidence="1" type="ORF">GGD71_005729</name>
</gene>
<evidence type="ECO:0000313" key="1">
    <source>
        <dbReference type="EMBL" id="MBB4224920.1"/>
    </source>
</evidence>
<dbReference type="RefSeq" id="WP_260319488.1">
    <property type="nucleotide sequence ID" value="NZ_JACIFZ010000009.1"/>
</dbReference>
<proteinExistence type="predicted"/>